<dbReference type="OrthoDB" id="372624at2759"/>
<feature type="compositionally biased region" description="Polar residues" evidence="2">
    <location>
        <begin position="391"/>
        <end position="431"/>
    </location>
</feature>
<feature type="compositionally biased region" description="Low complexity" evidence="2">
    <location>
        <begin position="95"/>
        <end position="106"/>
    </location>
</feature>
<accession>A0A2U1M1X4</accession>
<feature type="region of interest" description="Disordered" evidence="2">
    <location>
        <begin position="1521"/>
        <end position="1625"/>
    </location>
</feature>
<feature type="compositionally biased region" description="Basic and acidic residues" evidence="2">
    <location>
        <begin position="127"/>
        <end position="145"/>
    </location>
</feature>
<feature type="region of interest" description="Disordered" evidence="2">
    <location>
        <begin position="951"/>
        <end position="977"/>
    </location>
</feature>
<sequence>MHGCTSGIALVVNAELDSMGGVGISSTPSPQQSSDLEKTQAELRQTFSAAEKFRRELEFLQSGGDPLDLKPANAASISFQSTSPIERHPEQFVTSEAKGSSAESSGRLGAPSVCEPNSADNLMLFDGDSKSNDLEKRSTILELPKKSYRRRVRSRPSRDGARSSSTDAFRHVSKDSSSAPRSPNANMDLKNSISHLENDLDGMPAVQSSLGPAHGPYSGVLDANDVQNTRENHHDLLSKSDGREAPLKMASTEPESVLDMGQVHLTDSKRPLNADMQSSENLPFPGPTNGFGNTEEIKSRHDDSKSSRTQSSQLFDDYNGPLEKKLEGNNVGAEKNDKLLNIDKDNSDICPSTQNEDGSAMKEEGVKGSESALHTGLNNSVSIKETERKTSNLIGPNSLSQDENACSSRPQGSNDTHFQESTDGADQNGCSQDDLKLATKEREDSILEEARIIEAKRKRIADLSARPLPLEGRLKSHWDFVLEEMSWLANDFAQERLWKVTAAAQISRRVAFASRLRVQGQISVQKQKEVSRTLAEAVMQFWHMIQMQCKGQESQNHIKDHAVGIQRYAMKFVKHNSSEAQYNATQAPVTHDSISDLGIMDHSWEDNLTEENLFYQVPPGAIEAYRKAIDSHLLQFEKTGSSIQEEVDTSCHDAVADNAFEEEEGETNTYYLPGAHEGSKSTQPTQKRRKNYQFYGGRAYEMAGDLTFGSQPSVLSGKRPGSNLNVAIPTKRVRTASRPRTISPFNAGTSGSIQAPNRTDASSGDTNSYQDEQSTLHGGSQIPNNNMEAESVGDYEKQLQFDSMEVSNRPKKKKKTKHPGSMFEHRWQQDSNFPNDQKDHSRRRLDTHQFDSNGSSVASQMSNMSNPNKIMKLLARDRGRKVKALKTPAGQPGSGSPWSLFEDQALVVLVHDMGPNWELISDAINSTLQFKCIFRKSKECKERHKILMDRNAGDGADSAEDSGSSQPYPSTLPGIPEGSARQLFQRLQGPMEEDTLKNHFEKIIVIGQKQHYRRTQNDNQDPKQLQQPHSSHAFALSQVFPNNLNNGGQVLTPLELCEAMPPTPDTLPVGFQGPHSGSLPPMLPGSGSTSAPASSGSVHGNNLPSGSSSLNPSARDGRYGNPRTGSLSVDDQQRIQQYNQMISARNAQQSSLASGSHAVNDRGVRMLPAGNGVGAMGGMNRNMKMARPGFQGIPSPSMLSSSGTATPTSASMHSGPGNSMLRPRDAMHMMRPNHNTDQQVSQSGTTQGVPAFASGTNSSFPNQLSQPPAQPYPRPISPHQSPHGLSSNSHHPHHFQGPPNHATNTQHPAYTMRLAKERQLQQQRLLQQQQQFAQQDSQLPVSSPQNTTRSSSPPVSMSPKHLVPPPNGLVRNPQTSGSQLVKQHRQRPSQQFQQPHQQRLQVPPQPQAKLMKGGRGNMIVPNDSSLVNGFSGTQSTAGKQSVPHSVSQQHQQKKFSGQVQTALSKNPSDSSDSNSNNQNYAPSVVASSINHQQHQSLLNQKLVNQKQALSPHKLLLNRKVNTSDQSASKLQAPTESLTTTVPMPHAPCTDANNSEAPVVSSPAAPDNAETQMSPPQTSGARTESEHPGPTVNQVTVHNQSSSDSLPDTVGHDTGVQMQQQQQLPS</sequence>
<feature type="compositionally biased region" description="Low complexity" evidence="2">
    <location>
        <begin position="1388"/>
        <end position="1402"/>
    </location>
</feature>
<feature type="compositionally biased region" description="Polar residues" evidence="2">
    <location>
        <begin position="175"/>
        <end position="195"/>
    </location>
</feature>
<feature type="region of interest" description="Disordered" evidence="2">
    <location>
        <begin position="711"/>
        <end position="863"/>
    </location>
</feature>
<evidence type="ECO:0000259" key="3">
    <source>
        <dbReference type="PROSITE" id="PS50090"/>
    </source>
</evidence>
<dbReference type="Gene3D" id="1.10.10.60">
    <property type="entry name" value="Homeodomain-like"/>
    <property type="match status" value="1"/>
</dbReference>
<feature type="compositionally biased region" description="Low complexity" evidence="2">
    <location>
        <begin position="953"/>
        <end position="965"/>
    </location>
</feature>
<dbReference type="GO" id="GO:0035267">
    <property type="term" value="C:NuA4 histone acetyltransferase complex"/>
    <property type="evidence" value="ECO:0007669"/>
    <property type="project" value="InterPro"/>
</dbReference>
<feature type="compositionally biased region" description="Polar residues" evidence="2">
    <location>
        <begin position="1521"/>
        <end position="1541"/>
    </location>
</feature>
<reference evidence="5 6" key="1">
    <citation type="journal article" date="2018" name="Mol. Plant">
        <title>The genome of Artemisia annua provides insight into the evolution of Asteraceae family and artemisinin biosynthesis.</title>
        <authorList>
            <person name="Shen Q."/>
            <person name="Zhang L."/>
            <person name="Liao Z."/>
            <person name="Wang S."/>
            <person name="Yan T."/>
            <person name="Shi P."/>
            <person name="Liu M."/>
            <person name="Fu X."/>
            <person name="Pan Q."/>
            <person name="Wang Y."/>
            <person name="Lv Z."/>
            <person name="Lu X."/>
            <person name="Zhang F."/>
            <person name="Jiang W."/>
            <person name="Ma Y."/>
            <person name="Chen M."/>
            <person name="Hao X."/>
            <person name="Li L."/>
            <person name="Tang Y."/>
            <person name="Lv G."/>
            <person name="Zhou Y."/>
            <person name="Sun X."/>
            <person name="Brodelius P.E."/>
            <person name="Rose J.K.C."/>
            <person name="Tang K."/>
        </authorList>
    </citation>
    <scope>NUCLEOTIDE SEQUENCE [LARGE SCALE GENOMIC DNA]</scope>
    <source>
        <strain evidence="6">cv. Huhao1</strain>
        <tissue evidence="5">Leaf</tissue>
    </source>
</reference>
<gene>
    <name evidence="5" type="ORF">CTI12_AA430230</name>
</gene>
<dbReference type="CDD" id="cd00167">
    <property type="entry name" value="SANT"/>
    <property type="match status" value="1"/>
</dbReference>
<keyword evidence="6" id="KW-1185">Reference proteome</keyword>
<feature type="compositionally biased region" description="Polar residues" evidence="2">
    <location>
        <begin position="1568"/>
        <end position="1581"/>
    </location>
</feature>
<dbReference type="SMART" id="SM00573">
    <property type="entry name" value="HSA"/>
    <property type="match status" value="1"/>
</dbReference>
<dbReference type="EMBL" id="PKPP01006808">
    <property type="protein sequence ID" value="PWA55253.1"/>
    <property type="molecule type" value="Genomic_DNA"/>
</dbReference>
<dbReference type="InterPro" id="IPR001005">
    <property type="entry name" value="SANT/Myb"/>
</dbReference>
<dbReference type="Pfam" id="PF07529">
    <property type="entry name" value="HSA"/>
    <property type="match status" value="1"/>
</dbReference>
<feature type="compositionally biased region" description="Polar residues" evidence="2">
    <location>
        <begin position="1233"/>
        <end position="1267"/>
    </location>
</feature>
<dbReference type="PROSITE" id="PS51204">
    <property type="entry name" value="HSA"/>
    <property type="match status" value="1"/>
</dbReference>
<dbReference type="PANTHER" id="PTHR46774">
    <property type="entry name" value="CHROMATIN MODIFICATION-RELATED PROTEIN EAF1 A-RELATED"/>
    <property type="match status" value="1"/>
</dbReference>
<feature type="compositionally biased region" description="Polar residues" evidence="2">
    <location>
        <begin position="738"/>
        <end position="788"/>
    </location>
</feature>
<protein>
    <submittedName>
        <fullName evidence="5">HAS subgroup</fullName>
    </submittedName>
</protein>
<feature type="compositionally biased region" description="Low complexity" evidence="2">
    <location>
        <begin position="1320"/>
        <end position="1339"/>
    </location>
</feature>
<dbReference type="PANTHER" id="PTHR46774:SF3">
    <property type="entry name" value="CHROMATIN MODIFICATION-RELATED PROTEIN EAF1 A-RELATED"/>
    <property type="match status" value="1"/>
</dbReference>
<feature type="compositionally biased region" description="Polar residues" evidence="2">
    <location>
        <begin position="1372"/>
        <end position="1381"/>
    </location>
</feature>
<dbReference type="PROSITE" id="PS50090">
    <property type="entry name" value="MYB_LIKE"/>
    <property type="match status" value="1"/>
</dbReference>
<feature type="compositionally biased region" description="Basic residues" evidence="2">
    <location>
        <begin position="809"/>
        <end position="818"/>
    </location>
</feature>
<evidence type="ECO:0000256" key="1">
    <source>
        <dbReference type="ARBA" id="ARBA00022853"/>
    </source>
</evidence>
<dbReference type="GO" id="GO:0006325">
    <property type="term" value="P:chromatin organization"/>
    <property type="evidence" value="ECO:0007669"/>
    <property type="project" value="UniProtKB-KW"/>
</dbReference>
<feature type="compositionally biased region" description="Basic and acidic residues" evidence="2">
    <location>
        <begin position="228"/>
        <end position="246"/>
    </location>
</feature>
<feature type="compositionally biased region" description="Low complexity" evidence="2">
    <location>
        <begin position="1200"/>
        <end position="1211"/>
    </location>
</feature>
<keyword evidence="1" id="KW-0156">Chromatin regulator</keyword>
<feature type="region of interest" description="Disordered" evidence="2">
    <location>
        <begin position="1063"/>
        <end position="1131"/>
    </location>
</feature>
<feature type="compositionally biased region" description="Low complexity" evidence="2">
    <location>
        <begin position="1439"/>
        <end position="1450"/>
    </location>
</feature>
<feature type="compositionally biased region" description="Polar residues" evidence="2">
    <location>
        <begin position="1455"/>
        <end position="1465"/>
    </location>
</feature>
<feature type="compositionally biased region" description="Polar residues" evidence="2">
    <location>
        <begin position="1278"/>
        <end position="1289"/>
    </location>
</feature>
<organism evidence="5 6">
    <name type="scientific">Artemisia annua</name>
    <name type="common">Sweet wormwood</name>
    <dbReference type="NCBI Taxonomy" id="35608"/>
    <lineage>
        <taxon>Eukaryota</taxon>
        <taxon>Viridiplantae</taxon>
        <taxon>Streptophyta</taxon>
        <taxon>Embryophyta</taxon>
        <taxon>Tracheophyta</taxon>
        <taxon>Spermatophyta</taxon>
        <taxon>Magnoliopsida</taxon>
        <taxon>eudicotyledons</taxon>
        <taxon>Gunneridae</taxon>
        <taxon>Pentapetalae</taxon>
        <taxon>asterids</taxon>
        <taxon>campanulids</taxon>
        <taxon>Asterales</taxon>
        <taxon>Asteraceae</taxon>
        <taxon>Asteroideae</taxon>
        <taxon>Anthemideae</taxon>
        <taxon>Artemisiinae</taxon>
        <taxon>Artemisia</taxon>
    </lineage>
</organism>
<dbReference type="STRING" id="35608.A0A2U1M1X4"/>
<dbReference type="InterPro" id="IPR014012">
    <property type="entry name" value="HSA_dom"/>
</dbReference>
<dbReference type="InterPro" id="IPR044798">
    <property type="entry name" value="EAF1A/B"/>
</dbReference>
<feature type="region of interest" description="Disordered" evidence="2">
    <location>
        <begin position="1318"/>
        <end position="1481"/>
    </location>
</feature>
<feature type="compositionally biased region" description="Low complexity" evidence="2">
    <location>
        <begin position="1466"/>
        <end position="1479"/>
    </location>
</feature>
<feature type="compositionally biased region" description="Polar residues" evidence="2">
    <location>
        <begin position="1422"/>
        <end position="1438"/>
    </location>
</feature>
<feature type="compositionally biased region" description="Low complexity" evidence="2">
    <location>
        <begin position="1084"/>
        <end position="1113"/>
    </location>
</feature>
<dbReference type="SMART" id="SM00717">
    <property type="entry name" value="SANT"/>
    <property type="match status" value="1"/>
</dbReference>
<feature type="compositionally biased region" description="Basic residues" evidence="2">
    <location>
        <begin position="146"/>
        <end position="155"/>
    </location>
</feature>
<feature type="domain" description="Myb-like" evidence="3">
    <location>
        <begin position="896"/>
        <end position="948"/>
    </location>
</feature>
<feature type="compositionally biased region" description="Basic and acidic residues" evidence="2">
    <location>
        <begin position="295"/>
        <end position="306"/>
    </location>
</feature>
<dbReference type="Pfam" id="PF13921">
    <property type="entry name" value="Myb_DNA-bind_6"/>
    <property type="match status" value="1"/>
</dbReference>
<feature type="region of interest" description="Disordered" evidence="2">
    <location>
        <begin position="1193"/>
        <end position="1306"/>
    </location>
</feature>
<feature type="region of interest" description="Disordered" evidence="2">
    <location>
        <begin position="80"/>
        <end position="432"/>
    </location>
</feature>
<proteinExistence type="predicted"/>
<evidence type="ECO:0000259" key="4">
    <source>
        <dbReference type="PROSITE" id="PS51204"/>
    </source>
</evidence>
<evidence type="ECO:0000313" key="6">
    <source>
        <dbReference type="Proteomes" id="UP000245207"/>
    </source>
</evidence>
<comment type="caution">
    <text evidence="5">The sequence shown here is derived from an EMBL/GenBank/DDBJ whole genome shotgun (WGS) entry which is preliminary data.</text>
</comment>
<feature type="compositionally biased region" description="Basic and acidic residues" evidence="2">
    <location>
        <begin position="836"/>
        <end position="849"/>
    </location>
</feature>
<dbReference type="Proteomes" id="UP000245207">
    <property type="component" value="Unassembled WGS sequence"/>
</dbReference>
<feature type="compositionally biased region" description="Polar residues" evidence="2">
    <location>
        <begin position="1590"/>
        <end position="1605"/>
    </location>
</feature>
<evidence type="ECO:0000256" key="2">
    <source>
        <dbReference type="SAM" id="MobiDB-lite"/>
    </source>
</evidence>
<name>A0A2U1M1X4_ARTAN</name>
<feature type="compositionally biased region" description="Polar residues" evidence="2">
    <location>
        <begin position="1615"/>
        <end position="1625"/>
    </location>
</feature>
<feature type="compositionally biased region" description="Polar residues" evidence="2">
    <location>
        <begin position="1340"/>
        <end position="1355"/>
    </location>
</feature>
<feature type="compositionally biased region" description="Basic and acidic residues" evidence="2">
    <location>
        <begin position="334"/>
        <end position="347"/>
    </location>
</feature>
<evidence type="ECO:0000313" key="5">
    <source>
        <dbReference type="EMBL" id="PWA55253.1"/>
    </source>
</evidence>
<feature type="domain" description="HSA" evidence="4">
    <location>
        <begin position="465"/>
        <end position="537"/>
    </location>
</feature>
<feature type="compositionally biased region" description="Polar residues" evidence="2">
    <location>
        <begin position="850"/>
        <end position="863"/>
    </location>
</feature>